<evidence type="ECO:0000313" key="3">
    <source>
        <dbReference type="Proteomes" id="UP000789595"/>
    </source>
</evidence>
<name>A0A8J2T0J8_9STRA</name>
<dbReference type="AlphaFoldDB" id="A0A8J2T0J8"/>
<feature type="compositionally biased region" description="Low complexity" evidence="1">
    <location>
        <begin position="346"/>
        <end position="356"/>
    </location>
</feature>
<dbReference type="OrthoDB" id="199490at2759"/>
<protein>
    <submittedName>
        <fullName evidence="2">Uncharacterized protein</fullName>
    </submittedName>
</protein>
<gene>
    <name evidence="2" type="ORF">PECAL_6P15900</name>
</gene>
<evidence type="ECO:0000313" key="2">
    <source>
        <dbReference type="EMBL" id="CAH0379953.1"/>
    </source>
</evidence>
<keyword evidence="3" id="KW-1185">Reference proteome</keyword>
<feature type="region of interest" description="Disordered" evidence="1">
    <location>
        <begin position="328"/>
        <end position="356"/>
    </location>
</feature>
<dbReference type="Proteomes" id="UP000789595">
    <property type="component" value="Unassembled WGS sequence"/>
</dbReference>
<organism evidence="2 3">
    <name type="scientific">Pelagomonas calceolata</name>
    <dbReference type="NCBI Taxonomy" id="35677"/>
    <lineage>
        <taxon>Eukaryota</taxon>
        <taxon>Sar</taxon>
        <taxon>Stramenopiles</taxon>
        <taxon>Ochrophyta</taxon>
        <taxon>Pelagophyceae</taxon>
        <taxon>Pelagomonadales</taxon>
        <taxon>Pelagomonadaceae</taxon>
        <taxon>Pelagomonas</taxon>
    </lineage>
</organism>
<dbReference type="EMBL" id="CAKKNE010000006">
    <property type="protein sequence ID" value="CAH0379953.1"/>
    <property type="molecule type" value="Genomic_DNA"/>
</dbReference>
<accession>A0A8J2T0J8</accession>
<sequence>MAHLVKKKRYLGCLWELETVTLPGGAPTTDFQHWRISFGMQKPRSSKTKVLRGVTKEAIEADRSGGYLHKRLLQACAPQNLYGQDYYFLEYRMPEAPFTVRVKIDRVDQVSRAYDEFKTIPAKIQRRLMLKLIPRSLNPEDPIYDSRPAKTIKTQLKNRAAITRHLVDLYLDGKYKLKDLGKCMDLTGSELRREAYQVVPVHERPDHEYLVAKRDRSKKRTLEERYMRDEITLTEYNDLKDPDRRERRLASEATYPLPEPLYTCVICGEDECAQIPCMECNNRACKACMLDKFHGDVDRPYALMHHIYCLKLGEPILHENKFARKRAEEKKREKESRLKALKEAESPAPAVVAAPKPARRRSLKAISAAAAFGGGAKTSSAGNNTLF</sequence>
<evidence type="ECO:0000256" key="1">
    <source>
        <dbReference type="SAM" id="MobiDB-lite"/>
    </source>
</evidence>
<feature type="compositionally biased region" description="Basic and acidic residues" evidence="1">
    <location>
        <begin position="328"/>
        <end position="345"/>
    </location>
</feature>
<comment type="caution">
    <text evidence="2">The sequence shown here is derived from an EMBL/GenBank/DDBJ whole genome shotgun (WGS) entry which is preliminary data.</text>
</comment>
<proteinExistence type="predicted"/>
<reference evidence="2" key="1">
    <citation type="submission" date="2021-11" db="EMBL/GenBank/DDBJ databases">
        <authorList>
            <consortium name="Genoscope - CEA"/>
            <person name="William W."/>
        </authorList>
    </citation>
    <scope>NUCLEOTIDE SEQUENCE</scope>
</reference>